<keyword evidence="2" id="KW-1185">Reference proteome</keyword>
<name>A0A5B7EM57_PORTR</name>
<gene>
    <name evidence="1" type="ORF">E2C01_028986</name>
</gene>
<evidence type="ECO:0000313" key="1">
    <source>
        <dbReference type="EMBL" id="MPC35561.1"/>
    </source>
</evidence>
<reference evidence="1 2" key="1">
    <citation type="submission" date="2019-05" db="EMBL/GenBank/DDBJ databases">
        <title>Another draft genome of Portunus trituberculatus and its Hox gene families provides insights of decapod evolution.</title>
        <authorList>
            <person name="Jeong J.-H."/>
            <person name="Song I."/>
            <person name="Kim S."/>
            <person name="Choi T."/>
            <person name="Kim D."/>
            <person name="Ryu S."/>
            <person name="Kim W."/>
        </authorList>
    </citation>
    <scope>NUCLEOTIDE SEQUENCE [LARGE SCALE GENOMIC DNA]</scope>
    <source>
        <tissue evidence="1">Muscle</tissue>
    </source>
</reference>
<protein>
    <submittedName>
        <fullName evidence="1">Uncharacterized protein</fullName>
    </submittedName>
</protein>
<proteinExistence type="predicted"/>
<dbReference type="AlphaFoldDB" id="A0A5B7EM57"/>
<evidence type="ECO:0000313" key="2">
    <source>
        <dbReference type="Proteomes" id="UP000324222"/>
    </source>
</evidence>
<dbReference type="EMBL" id="VSRR010003304">
    <property type="protein sequence ID" value="MPC35561.1"/>
    <property type="molecule type" value="Genomic_DNA"/>
</dbReference>
<organism evidence="1 2">
    <name type="scientific">Portunus trituberculatus</name>
    <name type="common">Swimming crab</name>
    <name type="synonym">Neptunus trituberculatus</name>
    <dbReference type="NCBI Taxonomy" id="210409"/>
    <lineage>
        <taxon>Eukaryota</taxon>
        <taxon>Metazoa</taxon>
        <taxon>Ecdysozoa</taxon>
        <taxon>Arthropoda</taxon>
        <taxon>Crustacea</taxon>
        <taxon>Multicrustacea</taxon>
        <taxon>Malacostraca</taxon>
        <taxon>Eumalacostraca</taxon>
        <taxon>Eucarida</taxon>
        <taxon>Decapoda</taxon>
        <taxon>Pleocyemata</taxon>
        <taxon>Brachyura</taxon>
        <taxon>Eubrachyura</taxon>
        <taxon>Portunoidea</taxon>
        <taxon>Portunidae</taxon>
        <taxon>Portuninae</taxon>
        <taxon>Portunus</taxon>
    </lineage>
</organism>
<sequence>MKESTFSEPACRLPAAPQAVVLLTLIVAGDEALRAGGVEGQRATVELAVVGAGPLALLLRQHTADGVVQVNRVGALCFAVRAPVVHCTEEKDTSINGNISCFIHSMRGT</sequence>
<accession>A0A5B7EM57</accession>
<dbReference type="Proteomes" id="UP000324222">
    <property type="component" value="Unassembled WGS sequence"/>
</dbReference>
<comment type="caution">
    <text evidence="1">The sequence shown here is derived from an EMBL/GenBank/DDBJ whole genome shotgun (WGS) entry which is preliminary data.</text>
</comment>